<dbReference type="HOGENOM" id="CLU_3135080_0_0_6"/>
<reference evidence="1 2" key="1">
    <citation type="submission" date="2010-02" db="EMBL/GenBank/DDBJ databases">
        <authorList>
            <person name="Weinstock G."/>
            <person name="Sodergren E."/>
            <person name="Clifton S."/>
            <person name="Fulton L."/>
            <person name="Fulton B."/>
            <person name="Courtney L."/>
            <person name="Fronick C."/>
            <person name="Harrison M."/>
            <person name="Strong C."/>
            <person name="Farmer C."/>
            <person name="Delahaunty K."/>
            <person name="Markovic C."/>
            <person name="Hall O."/>
            <person name="Minx P."/>
            <person name="Tomlinson C."/>
            <person name="Mitreva M."/>
            <person name="Nelson J."/>
            <person name="Hou S."/>
            <person name="Wollam A."/>
            <person name="Pepin K.H."/>
            <person name="Johnson M."/>
            <person name="Bhonagiri V."/>
            <person name="Zhang X."/>
            <person name="Suruliraj S."/>
            <person name="Warren W."/>
            <person name="Chinwalla A."/>
            <person name="Mardis E.R."/>
            <person name="Wilson R.K."/>
        </authorList>
    </citation>
    <scope>NUCLEOTIDE SEQUENCE [LARGE SCALE GENOMIC DNA]</scope>
    <source>
        <strain evidence="1 2">ATCC 23685</strain>
    </source>
</reference>
<name>D4F1P7_EDWTA</name>
<accession>D4F1P7</accession>
<evidence type="ECO:0000313" key="1">
    <source>
        <dbReference type="EMBL" id="EFE24279.1"/>
    </source>
</evidence>
<gene>
    <name evidence="1" type="ORF">EDWATA_00640</name>
</gene>
<sequence>MVAKADNVSVTDLNPLPASCRLADNDAPHALRKVIMGIEESECTSRIRR</sequence>
<proteinExistence type="predicted"/>
<dbReference type="AlphaFoldDB" id="D4F1P7"/>
<dbReference type="Proteomes" id="UP000003692">
    <property type="component" value="Unassembled WGS sequence"/>
</dbReference>
<organism evidence="1 2">
    <name type="scientific">Edwardsiella tarda ATCC 23685</name>
    <dbReference type="NCBI Taxonomy" id="500638"/>
    <lineage>
        <taxon>Bacteria</taxon>
        <taxon>Pseudomonadati</taxon>
        <taxon>Pseudomonadota</taxon>
        <taxon>Gammaproteobacteria</taxon>
        <taxon>Enterobacterales</taxon>
        <taxon>Hafniaceae</taxon>
        <taxon>Edwardsiella</taxon>
    </lineage>
</organism>
<protein>
    <submittedName>
        <fullName evidence="1">Uncharacterized protein</fullName>
    </submittedName>
</protein>
<dbReference type="EMBL" id="ADGK01000025">
    <property type="protein sequence ID" value="EFE24279.1"/>
    <property type="molecule type" value="Genomic_DNA"/>
</dbReference>
<comment type="caution">
    <text evidence="1">The sequence shown here is derived from an EMBL/GenBank/DDBJ whole genome shotgun (WGS) entry which is preliminary data.</text>
</comment>
<evidence type="ECO:0000313" key="2">
    <source>
        <dbReference type="Proteomes" id="UP000003692"/>
    </source>
</evidence>